<keyword evidence="1" id="KW-0255">Endonuclease</keyword>
<dbReference type="Gene3D" id="3.60.10.10">
    <property type="entry name" value="Endonuclease/exonuclease/phosphatase"/>
    <property type="match status" value="1"/>
</dbReference>
<keyword evidence="1" id="KW-0269">Exonuclease</keyword>
<accession>A0A392SKY7</accession>
<keyword evidence="2" id="KW-1185">Reference proteome</keyword>
<feature type="non-terminal residue" evidence="1">
    <location>
        <position position="84"/>
    </location>
</feature>
<protein>
    <submittedName>
        <fullName evidence="1">Endonuclease/exonuclease/phosphatase family protein</fullName>
    </submittedName>
</protein>
<evidence type="ECO:0000313" key="1">
    <source>
        <dbReference type="EMBL" id="MCI49107.1"/>
    </source>
</evidence>
<keyword evidence="1" id="KW-0540">Nuclease</keyword>
<keyword evidence="1" id="KW-0378">Hydrolase</keyword>
<dbReference type="SUPFAM" id="SSF56219">
    <property type="entry name" value="DNase I-like"/>
    <property type="match status" value="1"/>
</dbReference>
<dbReference type="GO" id="GO:0004527">
    <property type="term" value="F:exonuclease activity"/>
    <property type="evidence" value="ECO:0007669"/>
    <property type="project" value="UniProtKB-KW"/>
</dbReference>
<proteinExistence type="predicted"/>
<dbReference type="GO" id="GO:0004519">
    <property type="term" value="F:endonuclease activity"/>
    <property type="evidence" value="ECO:0007669"/>
    <property type="project" value="UniProtKB-KW"/>
</dbReference>
<dbReference type="PANTHER" id="PTHR33710:SF64">
    <property type="entry name" value="ENDONUCLEASE_EXONUCLEASE_PHOSPHATASE DOMAIN-CONTAINING PROTEIN"/>
    <property type="match status" value="1"/>
</dbReference>
<reference evidence="1 2" key="1">
    <citation type="journal article" date="2018" name="Front. Plant Sci.">
        <title>Red Clover (Trifolium pratense) and Zigzag Clover (T. medium) - A Picture of Genomic Similarities and Differences.</title>
        <authorList>
            <person name="Dluhosova J."/>
            <person name="Istvanek J."/>
            <person name="Nedelnik J."/>
            <person name="Repkova J."/>
        </authorList>
    </citation>
    <scope>NUCLEOTIDE SEQUENCE [LARGE SCALE GENOMIC DNA]</scope>
    <source>
        <strain evidence="2">cv. 10/8</strain>
        <tissue evidence="1">Leaf</tissue>
    </source>
</reference>
<dbReference type="PANTHER" id="PTHR33710">
    <property type="entry name" value="BNAC02G09200D PROTEIN"/>
    <property type="match status" value="1"/>
</dbReference>
<dbReference type="AlphaFoldDB" id="A0A392SKY7"/>
<dbReference type="Proteomes" id="UP000265520">
    <property type="component" value="Unassembled WGS sequence"/>
</dbReference>
<organism evidence="1 2">
    <name type="scientific">Trifolium medium</name>
    <dbReference type="NCBI Taxonomy" id="97028"/>
    <lineage>
        <taxon>Eukaryota</taxon>
        <taxon>Viridiplantae</taxon>
        <taxon>Streptophyta</taxon>
        <taxon>Embryophyta</taxon>
        <taxon>Tracheophyta</taxon>
        <taxon>Spermatophyta</taxon>
        <taxon>Magnoliopsida</taxon>
        <taxon>eudicotyledons</taxon>
        <taxon>Gunneridae</taxon>
        <taxon>Pentapetalae</taxon>
        <taxon>rosids</taxon>
        <taxon>fabids</taxon>
        <taxon>Fabales</taxon>
        <taxon>Fabaceae</taxon>
        <taxon>Papilionoideae</taxon>
        <taxon>50 kb inversion clade</taxon>
        <taxon>NPAAA clade</taxon>
        <taxon>Hologalegina</taxon>
        <taxon>IRL clade</taxon>
        <taxon>Trifolieae</taxon>
        <taxon>Trifolium</taxon>
    </lineage>
</organism>
<name>A0A392SKY7_9FABA</name>
<dbReference type="InterPro" id="IPR036691">
    <property type="entry name" value="Endo/exonu/phosph_ase_sf"/>
</dbReference>
<dbReference type="EMBL" id="LXQA010396078">
    <property type="protein sequence ID" value="MCI49107.1"/>
    <property type="molecule type" value="Genomic_DNA"/>
</dbReference>
<comment type="caution">
    <text evidence="1">The sequence shown here is derived from an EMBL/GenBank/DDBJ whole genome shotgun (WGS) entry which is preliminary data.</text>
</comment>
<sequence length="84" mass="9572">MSRLGFGGGCWCVTGDFNSVREVSERRGVGSALSNNQYREVEEFVTFLEDLEMIDLPLIGRRLTWFHTNGVTMSRLDRVLLSNE</sequence>
<evidence type="ECO:0000313" key="2">
    <source>
        <dbReference type="Proteomes" id="UP000265520"/>
    </source>
</evidence>